<feature type="transmembrane region" description="Helical" evidence="1">
    <location>
        <begin position="156"/>
        <end position="176"/>
    </location>
</feature>
<dbReference type="InterPro" id="IPR052529">
    <property type="entry name" value="Bact_Transport_Assoc"/>
</dbReference>
<evidence type="ECO:0000313" key="4">
    <source>
        <dbReference type="Proteomes" id="UP000177506"/>
    </source>
</evidence>
<feature type="transmembrane region" description="Helical" evidence="1">
    <location>
        <begin position="329"/>
        <end position="352"/>
    </location>
</feature>
<dbReference type="AlphaFoldDB" id="A0A1G1TLA8"/>
<organism evidence="3 4">
    <name type="scientific">Hymenobacter coccineus</name>
    <dbReference type="NCBI Taxonomy" id="1908235"/>
    <lineage>
        <taxon>Bacteria</taxon>
        <taxon>Pseudomonadati</taxon>
        <taxon>Bacteroidota</taxon>
        <taxon>Cytophagia</taxon>
        <taxon>Cytophagales</taxon>
        <taxon>Hymenobacteraceae</taxon>
        <taxon>Hymenobacter</taxon>
    </lineage>
</organism>
<proteinExistence type="predicted"/>
<protein>
    <recommendedName>
        <fullName evidence="2">DUF418 domain-containing protein</fullName>
    </recommendedName>
</protein>
<feature type="transmembrane region" description="Helical" evidence="1">
    <location>
        <begin position="401"/>
        <end position="426"/>
    </location>
</feature>
<dbReference type="InterPro" id="IPR007349">
    <property type="entry name" value="DUF418"/>
</dbReference>
<feature type="transmembrane region" description="Helical" evidence="1">
    <location>
        <begin position="373"/>
        <end position="395"/>
    </location>
</feature>
<feature type="transmembrane region" description="Helical" evidence="1">
    <location>
        <begin position="31"/>
        <end position="50"/>
    </location>
</feature>
<evidence type="ECO:0000259" key="2">
    <source>
        <dbReference type="Pfam" id="PF04235"/>
    </source>
</evidence>
<keyword evidence="1" id="KW-0472">Membrane</keyword>
<reference evidence="3 4" key="1">
    <citation type="submission" date="2016-08" db="EMBL/GenBank/DDBJ databases">
        <title>Hymenobacter coccineus sp. nov., Hymenobacter lapidarius sp. nov. and Hymenobacter glacialis sp. nov., isolated from Antarctic soil.</title>
        <authorList>
            <person name="Sedlacek I."/>
            <person name="Kralova S."/>
            <person name="Kyrova K."/>
            <person name="Maslanova I."/>
            <person name="Stankova E."/>
            <person name="Vrbovska V."/>
            <person name="Nemec M."/>
            <person name="Bartak M."/>
            <person name="Svec P."/>
            <person name="Busse H.-J."/>
            <person name="Pantucek R."/>
        </authorList>
    </citation>
    <scope>NUCLEOTIDE SEQUENCE [LARGE SCALE GENOMIC DNA]</scope>
    <source>
        <strain evidence="3 4">CCM 8649</strain>
    </source>
</reference>
<keyword evidence="4" id="KW-1185">Reference proteome</keyword>
<accession>A0A1G1TLA8</accession>
<dbReference type="Pfam" id="PF04235">
    <property type="entry name" value="DUF418"/>
    <property type="match status" value="1"/>
</dbReference>
<keyword evidence="1" id="KW-0812">Transmembrane</keyword>
<name>A0A1G1TLA8_9BACT</name>
<evidence type="ECO:0000313" key="3">
    <source>
        <dbReference type="EMBL" id="OGX91674.1"/>
    </source>
</evidence>
<dbReference type="Proteomes" id="UP000177506">
    <property type="component" value="Unassembled WGS sequence"/>
</dbReference>
<gene>
    <name evidence="3" type="ORF">BEN49_19045</name>
</gene>
<feature type="transmembrane region" description="Helical" evidence="1">
    <location>
        <begin position="289"/>
        <end position="309"/>
    </location>
</feature>
<feature type="transmembrane region" description="Helical" evidence="1">
    <location>
        <begin position="253"/>
        <end position="277"/>
    </location>
</feature>
<dbReference type="RefSeq" id="WP_070740806.1">
    <property type="nucleotide sequence ID" value="NZ_MDZA01000043.1"/>
</dbReference>
<dbReference type="OrthoDB" id="9807744at2"/>
<comment type="caution">
    <text evidence="3">The sequence shown here is derived from an EMBL/GenBank/DDBJ whole genome shotgun (WGS) entry which is preliminary data.</text>
</comment>
<evidence type="ECO:0000256" key="1">
    <source>
        <dbReference type="SAM" id="Phobius"/>
    </source>
</evidence>
<feature type="transmembrane region" description="Helical" evidence="1">
    <location>
        <begin position="81"/>
        <end position="98"/>
    </location>
</feature>
<dbReference type="PANTHER" id="PTHR30590">
    <property type="entry name" value="INNER MEMBRANE PROTEIN"/>
    <property type="match status" value="1"/>
</dbReference>
<feature type="domain" description="DUF418" evidence="2">
    <location>
        <begin position="271"/>
        <end position="441"/>
    </location>
</feature>
<sequence length="468" mass="52920">MAADTYLAPPLPTAALRGPVAQADRLQNLDMLRGVALLGILMMNIPYFALPERSTDGFRHDLHSANFWTYAVIEVLFEGKMRALFSMIFGAGIVLFVLRKERAGLPVAGLFYRRMGWLVLFGLLHAHLLLWEGDILYFYGIGGMLAFLFRKLPAKYLALGVPLVAVLGFAASTLFFQHVRTVRFGYVAAQAAQRRHQPLMATQKEQVAEWQTMEKDHLPDPAQVAEHTRQMKSNYAGVAERIRRPTWDSQTKYLFFTIPDALALMLLGIALFKWGFFTGQWSRAQYLKTAIWGYAVGLPLVLLSFYLYYQRGTGAAAQIAYIETHAVAWAGLIYPVQRIALVLAHSSVLLLLHQAGVWQGLTRRLAAVGQMAFTNYIMQTVFCTLIFFGYGLNYYADLQYYQLYFVVAGIWAVQLIISPIWLKYFLFGPLEWLWRSLTYWQVQPMRRFQGAISPAVPVAGALAAEPAM</sequence>
<dbReference type="EMBL" id="MDZA01000043">
    <property type="protein sequence ID" value="OGX91674.1"/>
    <property type="molecule type" value="Genomic_DNA"/>
</dbReference>
<dbReference type="PANTHER" id="PTHR30590:SF2">
    <property type="entry name" value="INNER MEMBRANE PROTEIN"/>
    <property type="match status" value="1"/>
</dbReference>
<keyword evidence="1" id="KW-1133">Transmembrane helix</keyword>